<name>A0A9P6EQN4_9AGAR</name>
<reference evidence="2" key="1">
    <citation type="submission" date="2020-11" db="EMBL/GenBank/DDBJ databases">
        <authorList>
            <consortium name="DOE Joint Genome Institute"/>
            <person name="Ahrendt S."/>
            <person name="Riley R."/>
            <person name="Andreopoulos W."/>
            <person name="Labutti K."/>
            <person name="Pangilinan J."/>
            <person name="Ruiz-Duenas F.J."/>
            <person name="Barrasa J.M."/>
            <person name="Sanchez-Garcia M."/>
            <person name="Camarero S."/>
            <person name="Miyauchi S."/>
            <person name="Serrano A."/>
            <person name="Linde D."/>
            <person name="Babiker R."/>
            <person name="Drula E."/>
            <person name="Ayuso-Fernandez I."/>
            <person name="Pacheco R."/>
            <person name="Padilla G."/>
            <person name="Ferreira P."/>
            <person name="Barriuso J."/>
            <person name="Kellner H."/>
            <person name="Castanera R."/>
            <person name="Alfaro M."/>
            <person name="Ramirez L."/>
            <person name="Pisabarro A.G."/>
            <person name="Kuo A."/>
            <person name="Tritt A."/>
            <person name="Lipzen A."/>
            <person name="He G."/>
            <person name="Yan M."/>
            <person name="Ng V."/>
            <person name="Cullen D."/>
            <person name="Martin F."/>
            <person name="Rosso M.-N."/>
            <person name="Henrissat B."/>
            <person name="Hibbett D."/>
            <person name="Martinez A.T."/>
            <person name="Grigoriev I.V."/>
        </authorList>
    </citation>
    <scope>NUCLEOTIDE SEQUENCE</scope>
    <source>
        <strain evidence="2">CBS 506.95</strain>
    </source>
</reference>
<gene>
    <name evidence="2" type="ORF">CPB83DRAFT_781727</name>
</gene>
<dbReference type="AlphaFoldDB" id="A0A9P6EQN4"/>
<dbReference type="OrthoDB" id="3065354at2759"/>
<proteinExistence type="predicted"/>
<protein>
    <submittedName>
        <fullName evidence="2">Uncharacterized protein</fullName>
    </submittedName>
</protein>
<accession>A0A9P6EQN4</accession>
<feature type="compositionally biased region" description="Basic and acidic residues" evidence="1">
    <location>
        <begin position="278"/>
        <end position="296"/>
    </location>
</feature>
<feature type="compositionally biased region" description="Basic and acidic residues" evidence="1">
    <location>
        <begin position="116"/>
        <end position="125"/>
    </location>
</feature>
<dbReference type="EMBL" id="MU157826">
    <property type="protein sequence ID" value="KAF9534293.1"/>
    <property type="molecule type" value="Genomic_DNA"/>
</dbReference>
<evidence type="ECO:0000313" key="2">
    <source>
        <dbReference type="EMBL" id="KAF9534293.1"/>
    </source>
</evidence>
<evidence type="ECO:0000256" key="1">
    <source>
        <dbReference type="SAM" id="MobiDB-lite"/>
    </source>
</evidence>
<keyword evidence="3" id="KW-1185">Reference proteome</keyword>
<organism evidence="2 3">
    <name type="scientific">Crepidotus variabilis</name>
    <dbReference type="NCBI Taxonomy" id="179855"/>
    <lineage>
        <taxon>Eukaryota</taxon>
        <taxon>Fungi</taxon>
        <taxon>Dikarya</taxon>
        <taxon>Basidiomycota</taxon>
        <taxon>Agaricomycotina</taxon>
        <taxon>Agaricomycetes</taxon>
        <taxon>Agaricomycetidae</taxon>
        <taxon>Agaricales</taxon>
        <taxon>Agaricineae</taxon>
        <taxon>Crepidotaceae</taxon>
        <taxon>Crepidotus</taxon>
    </lineage>
</organism>
<feature type="compositionally biased region" description="Basic residues" evidence="1">
    <location>
        <begin position="1"/>
        <end position="11"/>
    </location>
</feature>
<feature type="compositionally biased region" description="Basic and acidic residues" evidence="1">
    <location>
        <begin position="56"/>
        <end position="97"/>
    </location>
</feature>
<feature type="region of interest" description="Disordered" evidence="1">
    <location>
        <begin position="1"/>
        <end position="303"/>
    </location>
</feature>
<evidence type="ECO:0000313" key="3">
    <source>
        <dbReference type="Proteomes" id="UP000807306"/>
    </source>
</evidence>
<comment type="caution">
    <text evidence="2">The sequence shown here is derived from an EMBL/GenBank/DDBJ whole genome shotgun (WGS) entry which is preliminary data.</text>
</comment>
<sequence length="303" mass="35696">MRPHNRNKRSRNNKDHDGDVYMNVQEDHRSDTYARSHGSVDNYRAASTSSRTNYIPERERSTHSHHDEDWHRAAYDHERYPYAEPYPRGDRLDDYDNGHSGGGGWGTIDPPAYSSSRHEWPHPYEHGGAPAYPDPSSWEAPVVDYSGGRNAYVGRWPERETRDIPVDDWVAPTTRNEHGHDRRSDWQQESRRDKNSSQGFQSDSGWGHRRREREWSRETSSQQDYSESRPSVEERQWEPAESWKSSNRTSQQQPSNQQNQQHVQRQNGQRSNGKSKRNRDQNKQRREWRQVDDGDLNKSVFLS</sequence>
<feature type="compositionally biased region" description="Basic and acidic residues" evidence="1">
    <location>
        <begin position="175"/>
        <end position="195"/>
    </location>
</feature>
<feature type="compositionally biased region" description="Basic and acidic residues" evidence="1">
    <location>
        <begin position="156"/>
        <end position="165"/>
    </location>
</feature>
<dbReference type="Proteomes" id="UP000807306">
    <property type="component" value="Unassembled WGS sequence"/>
</dbReference>
<feature type="compositionally biased region" description="Low complexity" evidence="1">
    <location>
        <begin position="245"/>
        <end position="271"/>
    </location>
</feature>
<feature type="compositionally biased region" description="Basic and acidic residues" evidence="1">
    <location>
        <begin position="226"/>
        <end position="238"/>
    </location>
</feature>
<feature type="compositionally biased region" description="Basic and acidic residues" evidence="1">
    <location>
        <begin position="12"/>
        <end position="34"/>
    </location>
</feature>